<accession>A0AAN6STD0</accession>
<evidence type="ECO:0008006" key="3">
    <source>
        <dbReference type="Google" id="ProtNLM"/>
    </source>
</evidence>
<dbReference type="PANTHER" id="PTHR48219:SF2">
    <property type="entry name" value="VACUOLAR PROTEIN SORTING-ASSOCIATED PROTEIN 62"/>
    <property type="match status" value="1"/>
</dbReference>
<dbReference type="InterPro" id="IPR009291">
    <property type="entry name" value="Vps62"/>
</dbReference>
<evidence type="ECO:0000313" key="2">
    <source>
        <dbReference type="Proteomes" id="UP001303115"/>
    </source>
</evidence>
<organism evidence="1 2">
    <name type="scientific">Parachaetomium inaequale</name>
    <dbReference type="NCBI Taxonomy" id="2588326"/>
    <lineage>
        <taxon>Eukaryota</taxon>
        <taxon>Fungi</taxon>
        <taxon>Dikarya</taxon>
        <taxon>Ascomycota</taxon>
        <taxon>Pezizomycotina</taxon>
        <taxon>Sordariomycetes</taxon>
        <taxon>Sordariomycetidae</taxon>
        <taxon>Sordariales</taxon>
        <taxon>Chaetomiaceae</taxon>
        <taxon>Parachaetomium</taxon>
    </lineage>
</organism>
<dbReference type="AlphaFoldDB" id="A0AAN6STD0"/>
<dbReference type="SUPFAM" id="SSF56973">
    <property type="entry name" value="Aerolisin/ETX pore-forming domain"/>
    <property type="match status" value="1"/>
</dbReference>
<gene>
    <name evidence="1" type="ORF">C8A01DRAFT_14838</name>
</gene>
<name>A0AAN6STD0_9PEZI</name>
<keyword evidence="2" id="KW-1185">Reference proteome</keyword>
<sequence>MANKTLAYGDLRITLTSAYDWRWDDTGSGAAKNGAFWHPQSQGAGGAMRPLGSLAASHHADRNNQWAALLVGDNPAQRRPGQSAPAVAAPVDYTGLWNDAGSGARSDSSFWRPVPPRGYIALGDVACAGHGKPGVEQVWCVRADLVSDGAYGEAAVWDDEGSGAAADGSFWAVLPRATNAASEYVPVPAGTFRFSAGYGKPDGSLAKVPALYVPRVQKVAAPRPPEITEDGIPEVGETFGQEAQSAVTLPFTSFFDAGDRGGLDNIADPFCTVTKQVGWVVLEKFPNYQATSYTQTQTVTTGIKKTKTEETTNSTGVEISSEVGYGLSKWSVSLNYQFSFSQTSSIEEVQERTMSKTITVAPHTVAIAWGKRVVIQGVRSDGSRIEGEVSFNASEEVAVTDVPVKA</sequence>
<protein>
    <recommendedName>
        <fullName evidence="3">Insecticidal crystal toxin domain-containing protein</fullName>
    </recommendedName>
</protein>
<dbReference type="Pfam" id="PF06101">
    <property type="entry name" value="Vps62"/>
    <property type="match status" value="1"/>
</dbReference>
<dbReference type="Proteomes" id="UP001303115">
    <property type="component" value="Unassembled WGS sequence"/>
</dbReference>
<proteinExistence type="predicted"/>
<comment type="caution">
    <text evidence="1">The sequence shown here is derived from an EMBL/GenBank/DDBJ whole genome shotgun (WGS) entry which is preliminary data.</text>
</comment>
<dbReference type="PANTHER" id="PTHR48219">
    <property type="entry name" value="VACUOLAR PROTEIN SORTING-ASSOCIATED PROTEIN 62-RELATED"/>
    <property type="match status" value="1"/>
</dbReference>
<dbReference type="EMBL" id="MU854358">
    <property type="protein sequence ID" value="KAK4041406.1"/>
    <property type="molecule type" value="Genomic_DNA"/>
</dbReference>
<evidence type="ECO:0000313" key="1">
    <source>
        <dbReference type="EMBL" id="KAK4041406.1"/>
    </source>
</evidence>
<reference evidence="2" key="1">
    <citation type="journal article" date="2023" name="Mol. Phylogenet. Evol.">
        <title>Genome-scale phylogeny and comparative genomics of the fungal order Sordariales.</title>
        <authorList>
            <person name="Hensen N."/>
            <person name="Bonometti L."/>
            <person name="Westerberg I."/>
            <person name="Brannstrom I.O."/>
            <person name="Guillou S."/>
            <person name="Cros-Aarteil S."/>
            <person name="Calhoun S."/>
            <person name="Haridas S."/>
            <person name="Kuo A."/>
            <person name="Mondo S."/>
            <person name="Pangilinan J."/>
            <person name="Riley R."/>
            <person name="LaButti K."/>
            <person name="Andreopoulos B."/>
            <person name="Lipzen A."/>
            <person name="Chen C."/>
            <person name="Yan M."/>
            <person name="Daum C."/>
            <person name="Ng V."/>
            <person name="Clum A."/>
            <person name="Steindorff A."/>
            <person name="Ohm R.A."/>
            <person name="Martin F."/>
            <person name="Silar P."/>
            <person name="Natvig D.O."/>
            <person name="Lalanne C."/>
            <person name="Gautier V."/>
            <person name="Ament-Velasquez S.L."/>
            <person name="Kruys A."/>
            <person name="Hutchinson M.I."/>
            <person name="Powell A.J."/>
            <person name="Barry K."/>
            <person name="Miller A.N."/>
            <person name="Grigoriev I.V."/>
            <person name="Debuchy R."/>
            <person name="Gladieux P."/>
            <person name="Hiltunen Thoren M."/>
            <person name="Johannesson H."/>
        </authorList>
    </citation>
    <scope>NUCLEOTIDE SEQUENCE [LARGE SCALE GENOMIC DNA]</scope>
    <source>
        <strain evidence="2">CBS 284.82</strain>
    </source>
</reference>